<dbReference type="Proteomes" id="UP000321598">
    <property type="component" value="Unassembled WGS sequence"/>
</dbReference>
<evidence type="ECO:0000313" key="1">
    <source>
        <dbReference type="EMBL" id="GEP99370.1"/>
    </source>
</evidence>
<name>A0ABQ0XRE8_9STAP</name>
<gene>
    <name evidence="1" type="ORF">SAR03_04080</name>
</gene>
<organism evidence="1 2">
    <name type="scientific">Staphylococcus arlettae</name>
    <dbReference type="NCBI Taxonomy" id="29378"/>
    <lineage>
        <taxon>Bacteria</taxon>
        <taxon>Bacillati</taxon>
        <taxon>Bacillota</taxon>
        <taxon>Bacilli</taxon>
        <taxon>Bacillales</taxon>
        <taxon>Staphylococcaceae</taxon>
        <taxon>Staphylococcus</taxon>
    </lineage>
</organism>
<evidence type="ECO:0000313" key="2">
    <source>
        <dbReference type="Proteomes" id="UP000321598"/>
    </source>
</evidence>
<proteinExistence type="predicted"/>
<protein>
    <submittedName>
        <fullName evidence="1">Uncharacterized protein</fullName>
    </submittedName>
</protein>
<comment type="caution">
    <text evidence="1">The sequence shown here is derived from an EMBL/GenBank/DDBJ whole genome shotgun (WGS) entry which is preliminary data.</text>
</comment>
<reference evidence="1 2" key="1">
    <citation type="submission" date="2019-07" db="EMBL/GenBank/DDBJ databases">
        <title>Whole genome shotgun sequence of Staphylococcus arlettae NBRC 109765.</title>
        <authorList>
            <person name="Hosoyama A."/>
            <person name="Uohara A."/>
            <person name="Ohji S."/>
            <person name="Ichikawa N."/>
        </authorList>
    </citation>
    <scope>NUCLEOTIDE SEQUENCE [LARGE SCALE GENOMIC DNA]</scope>
    <source>
        <strain evidence="1 2">NBRC 109765</strain>
    </source>
</reference>
<keyword evidence="2" id="KW-1185">Reference proteome</keyword>
<dbReference type="EMBL" id="BKAV01000002">
    <property type="protein sequence ID" value="GEP99370.1"/>
    <property type="molecule type" value="Genomic_DNA"/>
</dbReference>
<accession>A0ABQ0XRE8</accession>
<sequence length="47" mass="5319">MVWLVAYLSLRLRSQFANKATMQPLAAVVMMVTKMSVITYAPPLYVN</sequence>